<dbReference type="EMBL" id="CP073078">
    <property type="protein sequence ID" value="QUD89420.1"/>
    <property type="molecule type" value="Genomic_DNA"/>
</dbReference>
<dbReference type="RefSeq" id="WP_211939472.1">
    <property type="nucleotide sequence ID" value="NZ_CP073078.1"/>
</dbReference>
<keyword evidence="2" id="KW-1185">Reference proteome</keyword>
<reference evidence="1" key="1">
    <citation type="submission" date="2021-04" db="EMBL/GenBank/DDBJ databases">
        <title>The complete genome sequence of Caulobacter sp. S6.</title>
        <authorList>
            <person name="Tang Y."/>
            <person name="Ouyang W."/>
            <person name="Liu Q."/>
            <person name="Huang B."/>
            <person name="Guo Z."/>
            <person name="Lei P."/>
        </authorList>
    </citation>
    <scope>NUCLEOTIDE SEQUENCE</scope>
    <source>
        <strain evidence="1">S6</strain>
    </source>
</reference>
<proteinExistence type="predicted"/>
<dbReference type="AlphaFoldDB" id="A0A975G1K8"/>
<gene>
    <name evidence="1" type="ORF">KCG34_05945</name>
</gene>
<evidence type="ECO:0000313" key="1">
    <source>
        <dbReference type="EMBL" id="QUD89420.1"/>
    </source>
</evidence>
<dbReference type="GO" id="GO:0016853">
    <property type="term" value="F:isomerase activity"/>
    <property type="evidence" value="ECO:0007669"/>
    <property type="project" value="UniProtKB-KW"/>
</dbReference>
<name>A0A975G1K8_9CAUL</name>
<dbReference type="Proteomes" id="UP000676409">
    <property type="component" value="Chromosome"/>
</dbReference>
<dbReference type="InterPro" id="IPR036237">
    <property type="entry name" value="Xyl_isomerase-like_sf"/>
</dbReference>
<keyword evidence="1" id="KW-0413">Isomerase</keyword>
<accession>A0A975G1K8</accession>
<dbReference type="SUPFAM" id="SSF51658">
    <property type="entry name" value="Xylose isomerase-like"/>
    <property type="match status" value="1"/>
</dbReference>
<organism evidence="1 2">
    <name type="scientific">Phenylobacterium montanum</name>
    <dbReference type="NCBI Taxonomy" id="2823693"/>
    <lineage>
        <taxon>Bacteria</taxon>
        <taxon>Pseudomonadati</taxon>
        <taxon>Pseudomonadota</taxon>
        <taxon>Alphaproteobacteria</taxon>
        <taxon>Caulobacterales</taxon>
        <taxon>Caulobacteraceae</taxon>
        <taxon>Phenylobacterium</taxon>
    </lineage>
</organism>
<dbReference type="Gene3D" id="3.20.20.150">
    <property type="entry name" value="Divalent-metal-dependent TIM barrel enzymes"/>
    <property type="match status" value="1"/>
</dbReference>
<evidence type="ECO:0000313" key="2">
    <source>
        <dbReference type="Proteomes" id="UP000676409"/>
    </source>
</evidence>
<sequence length="278" mass="31518">MQRLEVYQSLWAMEQRRPGESEAPLESWIERIAEAGYAGAGLDLAMNDVPLARQARPLLERHGLKCLFNGFPKSDDELAFMLDMARDFGAPYLSVIGQVMPRDVPGMIDLARRWIAIAERAGFPLLFETHRHGLLNDLYPTLELLDAIPELRLCADLSHFVVDREFALPISPADEVMIGQVLDRSWAIQGRVASNEQVQVQLGFPQHRKWLDQFLSWWGQGIGSWRKRAGEDAVLTFLCELGPPPYAITGANGLELSDRWSEALTLRAEIERLWTRPE</sequence>
<dbReference type="KEGG" id="caul:KCG34_05945"/>
<protein>
    <submittedName>
        <fullName evidence="1">Sugar phosphate isomerase/epimerase</fullName>
    </submittedName>
</protein>